<keyword evidence="6 8" id="KW-0472">Membrane</keyword>
<feature type="chain" id="PRO_5011710066" evidence="10">
    <location>
        <begin position="28"/>
        <end position="966"/>
    </location>
</feature>
<dbReference type="Gene3D" id="2.40.170.20">
    <property type="entry name" value="TonB-dependent receptor, beta-barrel domain"/>
    <property type="match status" value="1"/>
</dbReference>
<keyword evidence="14" id="KW-1185">Reference proteome</keyword>
<dbReference type="RefSeq" id="WP_026636355.1">
    <property type="nucleotide sequence ID" value="NZ_FONH01000002.1"/>
</dbReference>
<keyword evidence="10" id="KW-0732">Signal</keyword>
<protein>
    <submittedName>
        <fullName evidence="13">TonB-dependent Receptor Plug Domain</fullName>
    </submittedName>
</protein>
<evidence type="ECO:0000256" key="1">
    <source>
        <dbReference type="ARBA" id="ARBA00004571"/>
    </source>
</evidence>
<keyword evidence="4 8" id="KW-0812">Transmembrane</keyword>
<name>A0A1I2AP52_9GAMM</name>
<dbReference type="EMBL" id="FONH01000002">
    <property type="protein sequence ID" value="SFE45487.1"/>
    <property type="molecule type" value="Genomic_DNA"/>
</dbReference>
<feature type="domain" description="TonB-dependent receptor-like beta-barrel" evidence="11">
    <location>
        <begin position="389"/>
        <end position="927"/>
    </location>
</feature>
<dbReference type="Gene3D" id="2.170.130.10">
    <property type="entry name" value="TonB-dependent receptor, plug domain"/>
    <property type="match status" value="1"/>
</dbReference>
<evidence type="ECO:0000313" key="13">
    <source>
        <dbReference type="EMBL" id="SFE45487.1"/>
    </source>
</evidence>
<dbReference type="Pfam" id="PF00593">
    <property type="entry name" value="TonB_dep_Rec_b-barrel"/>
    <property type="match status" value="1"/>
</dbReference>
<evidence type="ECO:0000256" key="7">
    <source>
        <dbReference type="ARBA" id="ARBA00023237"/>
    </source>
</evidence>
<dbReference type="AlphaFoldDB" id="A0A1I2AP52"/>
<evidence type="ECO:0000256" key="4">
    <source>
        <dbReference type="ARBA" id="ARBA00022692"/>
    </source>
</evidence>
<evidence type="ECO:0000259" key="11">
    <source>
        <dbReference type="Pfam" id="PF00593"/>
    </source>
</evidence>
<dbReference type="InterPro" id="IPR000531">
    <property type="entry name" value="Beta-barrel_TonB"/>
</dbReference>
<comment type="subcellular location">
    <subcellularLocation>
        <location evidence="1 8">Cell outer membrane</location>
        <topology evidence="1 8">Multi-pass membrane protein</topology>
    </subcellularLocation>
</comment>
<keyword evidence="3 8" id="KW-1134">Transmembrane beta strand</keyword>
<evidence type="ECO:0000256" key="5">
    <source>
        <dbReference type="ARBA" id="ARBA00023077"/>
    </source>
</evidence>
<evidence type="ECO:0000256" key="2">
    <source>
        <dbReference type="ARBA" id="ARBA00022448"/>
    </source>
</evidence>
<dbReference type="InterPro" id="IPR036942">
    <property type="entry name" value="Beta-barrel_TonB_sf"/>
</dbReference>
<evidence type="ECO:0000256" key="9">
    <source>
        <dbReference type="RuleBase" id="RU003357"/>
    </source>
</evidence>
<dbReference type="InterPro" id="IPR037066">
    <property type="entry name" value="Plug_dom_sf"/>
</dbReference>
<feature type="domain" description="TonB-dependent receptor plug" evidence="12">
    <location>
        <begin position="67"/>
        <end position="182"/>
    </location>
</feature>
<dbReference type="InterPro" id="IPR012910">
    <property type="entry name" value="Plug_dom"/>
</dbReference>
<keyword evidence="5 9" id="KW-0798">TonB box</keyword>
<dbReference type="InterPro" id="IPR039426">
    <property type="entry name" value="TonB-dep_rcpt-like"/>
</dbReference>
<evidence type="ECO:0000256" key="3">
    <source>
        <dbReference type="ARBA" id="ARBA00022452"/>
    </source>
</evidence>
<organism evidence="13 14">
    <name type="scientific">Dyella marensis</name>
    <dbReference type="NCBI Taxonomy" id="500610"/>
    <lineage>
        <taxon>Bacteria</taxon>
        <taxon>Pseudomonadati</taxon>
        <taxon>Pseudomonadota</taxon>
        <taxon>Gammaproteobacteria</taxon>
        <taxon>Lysobacterales</taxon>
        <taxon>Rhodanobacteraceae</taxon>
        <taxon>Dyella</taxon>
    </lineage>
</organism>
<dbReference type="GO" id="GO:0009279">
    <property type="term" value="C:cell outer membrane"/>
    <property type="evidence" value="ECO:0007669"/>
    <property type="project" value="UniProtKB-SubCell"/>
</dbReference>
<dbReference type="Proteomes" id="UP000199477">
    <property type="component" value="Unassembled WGS sequence"/>
</dbReference>
<gene>
    <name evidence="13" type="ORF">SAMN02799615_01092</name>
</gene>
<dbReference type="Pfam" id="PF07715">
    <property type="entry name" value="Plug"/>
    <property type="match status" value="1"/>
</dbReference>
<keyword evidence="13" id="KW-0675">Receptor</keyword>
<comment type="similarity">
    <text evidence="8 9">Belongs to the TonB-dependent receptor family.</text>
</comment>
<keyword evidence="2 8" id="KW-0813">Transport</keyword>
<evidence type="ECO:0000256" key="6">
    <source>
        <dbReference type="ARBA" id="ARBA00023136"/>
    </source>
</evidence>
<accession>A0A1I2AP52</accession>
<proteinExistence type="inferred from homology"/>
<evidence type="ECO:0000313" key="14">
    <source>
        <dbReference type="Proteomes" id="UP000199477"/>
    </source>
</evidence>
<dbReference type="SUPFAM" id="SSF56935">
    <property type="entry name" value="Porins"/>
    <property type="match status" value="1"/>
</dbReference>
<evidence type="ECO:0000256" key="8">
    <source>
        <dbReference type="PROSITE-ProRule" id="PRU01360"/>
    </source>
</evidence>
<keyword evidence="7 8" id="KW-0998">Cell outer membrane</keyword>
<evidence type="ECO:0000259" key="12">
    <source>
        <dbReference type="Pfam" id="PF07715"/>
    </source>
</evidence>
<evidence type="ECO:0000256" key="10">
    <source>
        <dbReference type="SAM" id="SignalP"/>
    </source>
</evidence>
<sequence>MSHIALRRHRLASALALVLLPTFALHAQDAGTNQAQSQDQAQQGDKKAKTLDKVVVTGSRIARAEVEGPAPVNIIKGEEIQKQGFNTVYEVMNSITQAGIAETPPSWGSTSVNARQLNLRNMGSNRNLLLIDGHRVTDYPMPANGKTNFQNYNNIPTGMIDRIEILATGASAIYGSDAIAGVVNIILKKNYQGDDIKVQLGTSTRGGRDFGDLNFVGGRSGDNWNVIYNLQRSHRTPLWGRDRRYTDSDADAGYGAWDQNARMFGYPRYTGLMLADGDGKYITPPAGACNQRGFKNNFSQYHKQSVATNGNTVDPTNITDGGSYCAQNDLFGNWVLTPGRDDRDAFLAGNYDFGGGLQAYGSVGYWETHGVSNTELPFLYPMGGIPGSFYDQGTGQVITNYFRQLTPGEMGGYGNTHDDEKNWDIHAGLRGTLFDNRFNWDLNLGHAKYIVRESYTGLNEQGMFNYFFGPQQGTTTVGGEEYPVYTINQQRFWNPISKADYSTFAVTGQNTAVSWMDQASLNVTGDLFSTWAGPVGFAGVLEANHQGYKLTPDARGNTTTFGDPFQDYNAGGGTRMRLSAGTEFRIPLSDTLTWSLSGRLDKYRDASSADIARTWGTAIEWRPLQGLLLRGTYGTNFHAPDMQYLYKQDSLSTKGIYSDYYQCIAANQSVCPAIQHTTYYTLHAAGGHNLLPEEGHAWTYGFVWDVNWVEGLSVSADYWHMGIDNAIDNVGEDDVLKDEAGCRTGLQVGGAPYTLHPQGSEYCKQIEANVVRDAQGNITAVYTGPINQNKLYVSGVDANVSYRWKTQNWGAFNFSLDWTDNLSYKLRKYASDPLLNTRYDRVATRTRATLNWLNGPWDVTVYGERQGGVRAPHYGGCEVLANGITPALGDPSCVVYHAYTSPWVTFSSTVGYRFDEKLRLGLTVTNLFDKVGKIPYYAGGFEFIPTLQGANYNGREISLQVEYKLD</sequence>
<dbReference type="PANTHER" id="PTHR47234:SF1">
    <property type="entry name" value="TONB-DEPENDENT RECEPTOR"/>
    <property type="match status" value="1"/>
</dbReference>
<dbReference type="PANTHER" id="PTHR47234">
    <property type="match status" value="1"/>
</dbReference>
<feature type="signal peptide" evidence="10">
    <location>
        <begin position="1"/>
        <end position="27"/>
    </location>
</feature>
<reference evidence="14" key="1">
    <citation type="submission" date="2016-10" db="EMBL/GenBank/DDBJ databases">
        <authorList>
            <person name="Varghese N."/>
            <person name="Submissions S."/>
        </authorList>
    </citation>
    <scope>NUCLEOTIDE SEQUENCE [LARGE SCALE GENOMIC DNA]</scope>
    <source>
        <strain evidence="14">UNC178MFTsu3.1</strain>
    </source>
</reference>
<dbReference type="PROSITE" id="PS52016">
    <property type="entry name" value="TONB_DEPENDENT_REC_3"/>
    <property type="match status" value="1"/>
</dbReference>
<dbReference type="STRING" id="500610.SAMN02799615_01092"/>